<gene>
    <name evidence="1" type="ORF">LNAT_P0449</name>
</gene>
<accession>A0A292YD34</accession>
<protein>
    <recommendedName>
        <fullName evidence="3">Heavy metal-binding domain-containing protein</fullName>
    </recommendedName>
</protein>
<evidence type="ECO:0000313" key="2">
    <source>
        <dbReference type="Proteomes" id="UP000217944"/>
    </source>
</evidence>
<evidence type="ECO:0008006" key="3">
    <source>
        <dbReference type="Google" id="ProtNLM"/>
    </source>
</evidence>
<dbReference type="RefSeq" id="WP_096258305.1">
    <property type="nucleotide sequence ID" value="NZ_BDME01000001.1"/>
</dbReference>
<comment type="caution">
    <text evidence="1">The sequence shown here is derived from an EMBL/GenBank/DDBJ whole genome shotgun (WGS) entry which is preliminary data.</text>
</comment>
<proteinExistence type="predicted"/>
<dbReference type="Gene3D" id="3.30.110.70">
    <property type="entry name" value="Hypothetical protein apc22750. Chain B"/>
    <property type="match status" value="1"/>
</dbReference>
<organism evidence="1 2">
    <name type="scientific">Lebetimonas natsushimae</name>
    <dbReference type="NCBI Taxonomy" id="1936991"/>
    <lineage>
        <taxon>Bacteria</taxon>
        <taxon>Pseudomonadati</taxon>
        <taxon>Campylobacterota</taxon>
        <taxon>Epsilonproteobacteria</taxon>
        <taxon>Nautiliales</taxon>
        <taxon>Nautiliaceae</taxon>
        <taxon>Lebetimonas</taxon>
    </lineage>
</organism>
<evidence type="ECO:0000313" key="1">
    <source>
        <dbReference type="EMBL" id="GAX87154.1"/>
    </source>
</evidence>
<dbReference type="AlphaFoldDB" id="A0A292YD34"/>
<sequence>MRDYNEQILSFGEIQEPHECITIAYGSVRVEQGRMYEDVLPTDALKQVIIMLQEQAKDMGADGVKNITVNITPSKNKDGIDVLDYYAMGTLIKLKD</sequence>
<name>A0A292YD34_9BACT</name>
<keyword evidence="2" id="KW-1185">Reference proteome</keyword>
<dbReference type="OrthoDB" id="14440at2"/>
<reference evidence="1 2" key="1">
    <citation type="journal article" date="2017" name="Syst. Appl. Microbiol.">
        <title>Lebetimonas natsushimae sp. nov., a novel strictly anaerobic, moderately thermophilic chemoautotroph isolated from a deep-sea hydrothermal vent polychaete nest in the Mid-Okinawa Trough.</title>
        <authorList>
            <person name="Nagata R."/>
            <person name="Takaki Y."/>
            <person name="Tame A."/>
            <person name="Nunoura T."/>
            <person name="Muto H."/>
            <person name="Mino S."/>
            <person name="Sawayama S."/>
            <person name="Takai K."/>
            <person name="Nakagawa S."/>
        </authorList>
    </citation>
    <scope>NUCLEOTIDE SEQUENCE [LARGE SCALE GENOMIC DNA]</scope>
    <source>
        <strain evidence="1 2">HS1857</strain>
    </source>
</reference>
<dbReference type="EMBL" id="BDME01000001">
    <property type="protein sequence ID" value="GAX87154.1"/>
    <property type="molecule type" value="Genomic_DNA"/>
</dbReference>
<dbReference type="Proteomes" id="UP000217944">
    <property type="component" value="Unassembled WGS sequence"/>
</dbReference>